<evidence type="ECO:0000256" key="4">
    <source>
        <dbReference type="ARBA" id="ARBA00022989"/>
    </source>
</evidence>
<gene>
    <name evidence="8" type="ORF">EDD26_2849</name>
</gene>
<accession>A0A3N2AWN7</accession>
<comment type="caution">
    <text evidence="8">The sequence shown here is derived from an EMBL/GenBank/DDBJ whole genome shotgun (WGS) entry which is preliminary data.</text>
</comment>
<evidence type="ECO:0000256" key="6">
    <source>
        <dbReference type="RuleBase" id="RU363032"/>
    </source>
</evidence>
<dbReference type="InterPro" id="IPR051204">
    <property type="entry name" value="ABC_transp_perm/SBD"/>
</dbReference>
<evidence type="ECO:0000256" key="1">
    <source>
        <dbReference type="ARBA" id="ARBA00004141"/>
    </source>
</evidence>
<sequence length="213" mass="22296">MTWLSQNLHIVGALLVDHLVLSIVPIVLAILVSVPLGWLAARYRRARTPLLTGTGLLYAVPSLPLFIIVAPIIGVPVRSPVTIVVALTLYGVALLVRGAADAFGSVPRETMLAADAMGHSAWARFWRVELPLAGPVLLSSLRVVVVSTVSLVTVGAVVGASSLGTLFTDGFQRGIEASILTGIVLTVVVAFALDALVVLAGRLAMPWRRAVAA</sequence>
<keyword evidence="9" id="KW-1185">Reference proteome</keyword>
<feature type="transmembrane region" description="Helical" evidence="6">
    <location>
        <begin position="55"/>
        <end position="75"/>
    </location>
</feature>
<feature type="transmembrane region" description="Helical" evidence="6">
    <location>
        <begin position="143"/>
        <end position="167"/>
    </location>
</feature>
<evidence type="ECO:0000256" key="5">
    <source>
        <dbReference type="ARBA" id="ARBA00023136"/>
    </source>
</evidence>
<feature type="transmembrane region" description="Helical" evidence="6">
    <location>
        <begin position="20"/>
        <end position="43"/>
    </location>
</feature>
<proteinExistence type="inferred from homology"/>
<feature type="domain" description="ABC transmembrane type-1" evidence="7">
    <location>
        <begin position="15"/>
        <end position="197"/>
    </location>
</feature>
<keyword evidence="3 6" id="KW-0812">Transmembrane</keyword>
<dbReference type="PROSITE" id="PS50928">
    <property type="entry name" value="ABC_TM1"/>
    <property type="match status" value="1"/>
</dbReference>
<dbReference type="OrthoDB" id="3233284at2"/>
<keyword evidence="4 6" id="KW-1133">Transmembrane helix</keyword>
<organism evidence="8 9">
    <name type="scientific">Agrococcus jenensis</name>
    <dbReference type="NCBI Taxonomy" id="46353"/>
    <lineage>
        <taxon>Bacteria</taxon>
        <taxon>Bacillati</taxon>
        <taxon>Actinomycetota</taxon>
        <taxon>Actinomycetes</taxon>
        <taxon>Micrococcales</taxon>
        <taxon>Microbacteriaceae</taxon>
        <taxon>Agrococcus</taxon>
    </lineage>
</organism>
<dbReference type="EMBL" id="RKHJ01000001">
    <property type="protein sequence ID" value="ROR67436.1"/>
    <property type="molecule type" value="Genomic_DNA"/>
</dbReference>
<dbReference type="InterPro" id="IPR035906">
    <property type="entry name" value="MetI-like_sf"/>
</dbReference>
<evidence type="ECO:0000256" key="2">
    <source>
        <dbReference type="ARBA" id="ARBA00022448"/>
    </source>
</evidence>
<dbReference type="AlphaFoldDB" id="A0A3N2AWN7"/>
<reference evidence="8 9" key="1">
    <citation type="submission" date="2018-11" db="EMBL/GenBank/DDBJ databases">
        <title>Sequencing the genomes of 1000 actinobacteria strains.</title>
        <authorList>
            <person name="Klenk H.-P."/>
        </authorList>
    </citation>
    <scope>NUCLEOTIDE SEQUENCE [LARGE SCALE GENOMIC DNA]</scope>
    <source>
        <strain evidence="8 9">DSM 9580</strain>
    </source>
</reference>
<dbReference type="RefSeq" id="WP_123698298.1">
    <property type="nucleotide sequence ID" value="NZ_RKHJ01000001.1"/>
</dbReference>
<evidence type="ECO:0000256" key="3">
    <source>
        <dbReference type="ARBA" id="ARBA00022692"/>
    </source>
</evidence>
<evidence type="ECO:0000313" key="8">
    <source>
        <dbReference type="EMBL" id="ROR67436.1"/>
    </source>
</evidence>
<dbReference type="PANTHER" id="PTHR30177:SF4">
    <property type="entry name" value="OSMOPROTECTANT IMPORT PERMEASE PROTEIN OSMW"/>
    <property type="match status" value="1"/>
</dbReference>
<feature type="transmembrane region" description="Helical" evidence="6">
    <location>
        <begin position="179"/>
        <end position="200"/>
    </location>
</feature>
<keyword evidence="5 6" id="KW-0472">Membrane</keyword>
<dbReference type="GO" id="GO:0055085">
    <property type="term" value="P:transmembrane transport"/>
    <property type="evidence" value="ECO:0007669"/>
    <property type="project" value="InterPro"/>
</dbReference>
<dbReference type="GO" id="GO:0005886">
    <property type="term" value="C:plasma membrane"/>
    <property type="evidence" value="ECO:0007669"/>
    <property type="project" value="UniProtKB-SubCell"/>
</dbReference>
<evidence type="ECO:0000313" key="9">
    <source>
        <dbReference type="Proteomes" id="UP000275456"/>
    </source>
</evidence>
<dbReference type="CDD" id="cd06261">
    <property type="entry name" value="TM_PBP2"/>
    <property type="match status" value="1"/>
</dbReference>
<evidence type="ECO:0000259" key="7">
    <source>
        <dbReference type="PROSITE" id="PS50928"/>
    </source>
</evidence>
<dbReference type="SUPFAM" id="SSF161098">
    <property type="entry name" value="MetI-like"/>
    <property type="match status" value="1"/>
</dbReference>
<name>A0A3N2AWN7_9MICO</name>
<feature type="transmembrane region" description="Helical" evidence="6">
    <location>
        <begin position="81"/>
        <end position="100"/>
    </location>
</feature>
<dbReference type="Gene3D" id="1.10.3720.10">
    <property type="entry name" value="MetI-like"/>
    <property type="match status" value="1"/>
</dbReference>
<dbReference type="Pfam" id="PF00528">
    <property type="entry name" value="BPD_transp_1"/>
    <property type="match status" value="1"/>
</dbReference>
<keyword evidence="2 6" id="KW-0813">Transport</keyword>
<comment type="subcellular location">
    <subcellularLocation>
        <location evidence="6">Cell membrane</location>
        <topology evidence="6">Multi-pass membrane protein</topology>
    </subcellularLocation>
    <subcellularLocation>
        <location evidence="1">Membrane</location>
        <topology evidence="1">Multi-pass membrane protein</topology>
    </subcellularLocation>
</comment>
<protein>
    <submittedName>
        <fullName evidence="8">Osmoprotectant transport system permease protein</fullName>
    </submittedName>
</protein>
<dbReference type="InterPro" id="IPR000515">
    <property type="entry name" value="MetI-like"/>
</dbReference>
<dbReference type="PANTHER" id="PTHR30177">
    <property type="entry name" value="GLYCINE BETAINE/L-PROLINE TRANSPORT SYSTEM PERMEASE PROTEIN PROW"/>
    <property type="match status" value="1"/>
</dbReference>
<comment type="similarity">
    <text evidence="6">Belongs to the binding-protein-dependent transport system permease family.</text>
</comment>
<dbReference type="GO" id="GO:0031460">
    <property type="term" value="P:glycine betaine transport"/>
    <property type="evidence" value="ECO:0007669"/>
    <property type="project" value="TreeGrafter"/>
</dbReference>
<dbReference type="Proteomes" id="UP000275456">
    <property type="component" value="Unassembled WGS sequence"/>
</dbReference>